<organism evidence="2 3">
    <name type="scientific">Diversispora epigaea</name>
    <dbReference type="NCBI Taxonomy" id="1348612"/>
    <lineage>
        <taxon>Eukaryota</taxon>
        <taxon>Fungi</taxon>
        <taxon>Fungi incertae sedis</taxon>
        <taxon>Mucoromycota</taxon>
        <taxon>Glomeromycotina</taxon>
        <taxon>Glomeromycetes</taxon>
        <taxon>Diversisporales</taxon>
        <taxon>Diversisporaceae</taxon>
        <taxon>Diversispora</taxon>
    </lineage>
</organism>
<accession>A0A397GVC7</accession>
<dbReference type="OrthoDB" id="2427805at2759"/>
<dbReference type="AlphaFoldDB" id="A0A397GVC7"/>
<comment type="caution">
    <text evidence="2">The sequence shown here is derived from an EMBL/GenBank/DDBJ whole genome shotgun (WGS) entry which is preliminary data.</text>
</comment>
<evidence type="ECO:0000313" key="2">
    <source>
        <dbReference type="EMBL" id="RHZ54765.1"/>
    </source>
</evidence>
<name>A0A397GVC7_9GLOM</name>
<sequence>MMVREIQSGNFNDNNLEVWFNCHVWNAVFDQAFGDLNAISVVRGKSASLASASRKNTKRQSGEWSISNGDRDEFGTGEAGKCWIDENGTKFFKEAGLKLPKTLKDMLVKLIKKVDWDEERFDDHASIFGQPKGLRLQDTTG</sequence>
<protein>
    <submittedName>
        <fullName evidence="2">Uncharacterized protein</fullName>
    </submittedName>
</protein>
<evidence type="ECO:0000313" key="3">
    <source>
        <dbReference type="Proteomes" id="UP000266861"/>
    </source>
</evidence>
<dbReference type="EMBL" id="PQFF01000374">
    <property type="protein sequence ID" value="RHZ54765.1"/>
    <property type="molecule type" value="Genomic_DNA"/>
</dbReference>
<evidence type="ECO:0000256" key="1">
    <source>
        <dbReference type="SAM" id="MobiDB-lite"/>
    </source>
</evidence>
<gene>
    <name evidence="2" type="ORF">Glove_423g76</name>
</gene>
<feature type="region of interest" description="Disordered" evidence="1">
    <location>
        <begin position="51"/>
        <end position="77"/>
    </location>
</feature>
<proteinExistence type="predicted"/>
<reference evidence="2 3" key="1">
    <citation type="submission" date="2018-08" db="EMBL/GenBank/DDBJ databases">
        <title>Genome and evolution of the arbuscular mycorrhizal fungus Diversispora epigaea (formerly Glomus versiforme) and its bacterial endosymbionts.</title>
        <authorList>
            <person name="Sun X."/>
            <person name="Fei Z."/>
            <person name="Harrison M."/>
        </authorList>
    </citation>
    <scope>NUCLEOTIDE SEQUENCE [LARGE SCALE GENOMIC DNA]</scope>
    <source>
        <strain evidence="2 3">IT104</strain>
    </source>
</reference>
<dbReference type="Proteomes" id="UP000266861">
    <property type="component" value="Unassembled WGS sequence"/>
</dbReference>
<keyword evidence="3" id="KW-1185">Reference proteome</keyword>